<protein>
    <submittedName>
        <fullName evidence="1">Uncharacterized protein</fullName>
    </submittedName>
</protein>
<dbReference type="STRING" id="686340.Metal_0316"/>
<sequence length="61" mass="6783">MIKENVVLSEGAAIYHSQSVNLYGCTMGKDRIHAYASKDTKQRPVLPRCWPGSKCYARPVG</sequence>
<name>H8GLX9_METAL</name>
<organism evidence="1 2">
    <name type="scientific">Methylomicrobium album BG8</name>
    <dbReference type="NCBI Taxonomy" id="686340"/>
    <lineage>
        <taxon>Bacteria</taxon>
        <taxon>Pseudomonadati</taxon>
        <taxon>Pseudomonadota</taxon>
        <taxon>Gammaproteobacteria</taxon>
        <taxon>Methylococcales</taxon>
        <taxon>Methylococcaceae</taxon>
        <taxon>Methylomicrobium</taxon>
    </lineage>
</organism>
<evidence type="ECO:0000313" key="1">
    <source>
        <dbReference type="EMBL" id="EIC28175.1"/>
    </source>
</evidence>
<dbReference type="Proteomes" id="UP000005090">
    <property type="component" value="Chromosome"/>
</dbReference>
<reference evidence="1 2" key="1">
    <citation type="journal article" date="2013" name="Genome Announc.">
        <title>Genome Sequence of the Obligate Gammaproteobacterial Methanotroph Methylomicrobium album Strain BG8.</title>
        <authorList>
            <person name="Kits K.D."/>
            <person name="Kalyuzhnaya M.G."/>
            <person name="Klotz M.G."/>
            <person name="Jetten M.S."/>
            <person name="Op den Camp H.J."/>
            <person name="Vuilleumier S."/>
            <person name="Bringel F."/>
            <person name="Dispirito A.A."/>
            <person name="Murrell J.C."/>
            <person name="Bruce D."/>
            <person name="Cheng J.F."/>
            <person name="Copeland A."/>
            <person name="Goodwin L."/>
            <person name="Hauser L."/>
            <person name="Lajus A."/>
            <person name="Land M.L."/>
            <person name="Lapidus A."/>
            <person name="Lucas S."/>
            <person name="Medigue C."/>
            <person name="Pitluck S."/>
            <person name="Woyke T."/>
            <person name="Zeytun A."/>
            <person name="Stein L.Y."/>
        </authorList>
    </citation>
    <scope>NUCLEOTIDE SEQUENCE [LARGE SCALE GENOMIC DNA]</scope>
    <source>
        <strain evidence="1 2">BG8</strain>
    </source>
</reference>
<keyword evidence="2" id="KW-1185">Reference proteome</keyword>
<accession>H8GLX9</accession>
<proteinExistence type="predicted"/>
<evidence type="ECO:0000313" key="2">
    <source>
        <dbReference type="Proteomes" id="UP000005090"/>
    </source>
</evidence>
<dbReference type="HOGENOM" id="CLU_2917304_0_0_6"/>
<dbReference type="AlphaFoldDB" id="H8GLX9"/>
<gene>
    <name evidence="1" type="ORF">Metal_0316</name>
</gene>
<dbReference type="EMBL" id="CM001475">
    <property type="protein sequence ID" value="EIC28175.1"/>
    <property type="molecule type" value="Genomic_DNA"/>
</dbReference>